<reference evidence="1 2" key="1">
    <citation type="submission" date="2018-08" db="EMBL/GenBank/DDBJ databases">
        <title>The multiple taxonomic identification of Sphingomonas gilva.</title>
        <authorList>
            <person name="Zhu D."/>
            <person name="Zheng S."/>
        </authorList>
    </citation>
    <scope>NUCLEOTIDE SEQUENCE [LARGE SCALE GENOMIC DNA]</scope>
    <source>
        <strain evidence="1 2">ZDH117</strain>
    </source>
</reference>
<comment type="caution">
    <text evidence="1">The sequence shown here is derived from an EMBL/GenBank/DDBJ whole genome shotgun (WGS) entry which is preliminary data.</text>
</comment>
<name>A0A396RKF2_9SPHN</name>
<sequence>MDQGQAIAQAFVAARRAARGLSEYPGPIPATLDQAYAIQDRAIALAGDAVAGWKVGRINPPLDAELGSNRLAGPIFADQVTAADGGPMPVFAEGFAAAEAEFLLRIGAAPDPAKLSYSHDEALALIDAVHVGLEIASSPFPGINDLGPLVTISDFGNNHGLVVGAEVPGWRDLGFVDWPVRLLIDGEEAGAANAATMLDGPVGAAAFLFGCLAARGIALRPGQWISSGAVTGVHPVRVGQAVTALFDDGMTVSCTIDAATPEEDVSEVNDERKSG</sequence>
<dbReference type="SUPFAM" id="SSF56529">
    <property type="entry name" value="FAH"/>
    <property type="match status" value="1"/>
</dbReference>
<dbReference type="EMBL" id="QWLV01000007">
    <property type="protein sequence ID" value="RHW16718.1"/>
    <property type="molecule type" value="Genomic_DNA"/>
</dbReference>
<organism evidence="1 2">
    <name type="scientific">Sphingomonas gilva</name>
    <dbReference type="NCBI Taxonomy" id="2305907"/>
    <lineage>
        <taxon>Bacteria</taxon>
        <taxon>Pseudomonadati</taxon>
        <taxon>Pseudomonadota</taxon>
        <taxon>Alphaproteobacteria</taxon>
        <taxon>Sphingomonadales</taxon>
        <taxon>Sphingomonadaceae</taxon>
        <taxon>Sphingomonas</taxon>
    </lineage>
</organism>
<dbReference type="Gene3D" id="3.90.850.10">
    <property type="entry name" value="Fumarylacetoacetase-like, C-terminal domain"/>
    <property type="match status" value="1"/>
</dbReference>
<dbReference type="OrthoDB" id="9792137at2"/>
<dbReference type="Proteomes" id="UP000266693">
    <property type="component" value="Unassembled WGS sequence"/>
</dbReference>
<protein>
    <submittedName>
        <fullName evidence="1">2-keto-4-pentenoate hydratase</fullName>
    </submittedName>
</protein>
<dbReference type="InterPro" id="IPR036663">
    <property type="entry name" value="Fumarylacetoacetase_C_sf"/>
</dbReference>
<proteinExistence type="predicted"/>
<keyword evidence="2" id="KW-1185">Reference proteome</keyword>
<dbReference type="AlphaFoldDB" id="A0A396RKF2"/>
<dbReference type="GO" id="GO:0008684">
    <property type="term" value="F:2-oxopent-4-enoate hydratase activity"/>
    <property type="evidence" value="ECO:0007669"/>
    <property type="project" value="TreeGrafter"/>
</dbReference>
<evidence type="ECO:0000313" key="2">
    <source>
        <dbReference type="Proteomes" id="UP000266693"/>
    </source>
</evidence>
<dbReference type="RefSeq" id="WP_118864853.1">
    <property type="nucleotide sequence ID" value="NZ_QWLV01000007.1"/>
</dbReference>
<dbReference type="PANTHER" id="PTHR30143:SF0">
    <property type="entry name" value="2-KETO-4-PENTENOATE HYDRATASE"/>
    <property type="match status" value="1"/>
</dbReference>
<evidence type="ECO:0000313" key="1">
    <source>
        <dbReference type="EMBL" id="RHW16718.1"/>
    </source>
</evidence>
<dbReference type="GO" id="GO:0005737">
    <property type="term" value="C:cytoplasm"/>
    <property type="evidence" value="ECO:0007669"/>
    <property type="project" value="TreeGrafter"/>
</dbReference>
<accession>A0A396RKF2</accession>
<dbReference type="PANTHER" id="PTHR30143">
    <property type="entry name" value="ACID HYDRATASE"/>
    <property type="match status" value="1"/>
</dbReference>
<dbReference type="InterPro" id="IPR050772">
    <property type="entry name" value="Hydratase-Decarb/MhpD_sf"/>
</dbReference>
<gene>
    <name evidence="1" type="ORF">D1610_13330</name>
</gene>